<name>A0A0F3PLJ0_ANAPH</name>
<proteinExistence type="predicted"/>
<sequence>MLARSHLKMRDNIARYVHTHSLHKTDRALLDRIARVRRTFDPGN</sequence>
<dbReference type="AlphaFoldDB" id="A0A0F3PLJ0"/>
<organism evidence="1 2">
    <name type="scientific">Anaplasma phagocytophilum str. CRT53-1</name>
    <dbReference type="NCBI Taxonomy" id="1359157"/>
    <lineage>
        <taxon>Bacteria</taxon>
        <taxon>Pseudomonadati</taxon>
        <taxon>Pseudomonadota</taxon>
        <taxon>Alphaproteobacteria</taxon>
        <taxon>Rickettsiales</taxon>
        <taxon>Anaplasmataceae</taxon>
        <taxon>Anaplasma</taxon>
        <taxon>phagocytophilum group</taxon>
    </lineage>
</organism>
<comment type="caution">
    <text evidence="1">The sequence shown here is derived from an EMBL/GenBank/DDBJ whole genome shotgun (WGS) entry which is preliminary data.</text>
</comment>
<dbReference type="Proteomes" id="UP000033722">
    <property type="component" value="Unassembled WGS sequence"/>
</dbReference>
<reference evidence="1 2" key="1">
    <citation type="submission" date="2015-01" db="EMBL/GenBank/DDBJ databases">
        <title>Genome Sequencing of Rickettsiales.</title>
        <authorList>
            <person name="Daugherty S.C."/>
            <person name="Su Q."/>
            <person name="Abolude K."/>
            <person name="Beier-Sexton M."/>
            <person name="Carlyon J.A."/>
            <person name="Carter R."/>
            <person name="Day N.P."/>
            <person name="Dumler S.J."/>
            <person name="Dyachenko V."/>
            <person name="Godinez A."/>
            <person name="Kurtti T.J."/>
            <person name="Lichay M."/>
            <person name="Mullins K.E."/>
            <person name="Ott S."/>
            <person name="Pappas-Brown V."/>
            <person name="Paris D.H."/>
            <person name="Patel P."/>
            <person name="Richards A.L."/>
            <person name="Sadzewicz L."/>
            <person name="Sears K."/>
            <person name="Seidman D."/>
            <person name="Sengamalay N."/>
            <person name="Stenos J."/>
            <person name="Tallon L.J."/>
            <person name="Vincent G."/>
            <person name="Fraser C.M."/>
            <person name="Munderloh U."/>
            <person name="Dunning-Hotopp J.C."/>
        </authorList>
    </citation>
    <scope>NUCLEOTIDE SEQUENCE [LARGE SCALE GENOMIC DNA]</scope>
    <source>
        <strain evidence="1 2">CRT53-1</strain>
    </source>
</reference>
<evidence type="ECO:0000313" key="1">
    <source>
        <dbReference type="EMBL" id="KJV80811.1"/>
    </source>
</evidence>
<gene>
    <name evidence="1" type="ORF">APHCRT_1462</name>
</gene>
<dbReference type="EMBL" id="LAOD01000033">
    <property type="protein sequence ID" value="KJV80811.1"/>
    <property type="molecule type" value="Genomic_DNA"/>
</dbReference>
<evidence type="ECO:0000313" key="2">
    <source>
        <dbReference type="Proteomes" id="UP000033722"/>
    </source>
</evidence>
<accession>A0A0F3PLJ0</accession>
<protein>
    <submittedName>
        <fullName evidence="1">Uncharacterized protein</fullName>
    </submittedName>
</protein>